<keyword evidence="4 8" id="KW-1133">Transmembrane helix</keyword>
<dbReference type="InterPro" id="IPR044751">
    <property type="entry name" value="Ion_transp-like_CBS"/>
</dbReference>
<feature type="transmembrane region" description="Helical" evidence="10">
    <location>
        <begin position="6"/>
        <end position="36"/>
    </location>
</feature>
<dbReference type="Gene3D" id="3.10.580.10">
    <property type="entry name" value="CBS-domain"/>
    <property type="match status" value="1"/>
</dbReference>
<keyword evidence="6 8" id="KW-0472">Membrane</keyword>
<feature type="transmembrane region" description="Helical" evidence="10">
    <location>
        <begin position="119"/>
        <end position="138"/>
    </location>
</feature>
<dbReference type="PANTHER" id="PTHR22777">
    <property type="entry name" value="HEMOLYSIN-RELATED"/>
    <property type="match status" value="1"/>
</dbReference>
<protein>
    <submittedName>
        <fullName evidence="13">CBS domain containing-hemolysin-like protein</fullName>
    </submittedName>
</protein>
<comment type="subcellular location">
    <subcellularLocation>
        <location evidence="1">Membrane</location>
        <topology evidence="1">Multi-pass membrane protein</topology>
    </subcellularLocation>
</comment>
<dbReference type="InterPro" id="IPR002550">
    <property type="entry name" value="CNNM"/>
</dbReference>
<dbReference type="SUPFAM" id="SSF54631">
    <property type="entry name" value="CBS-domain pair"/>
    <property type="match status" value="1"/>
</dbReference>
<dbReference type="PROSITE" id="PS51371">
    <property type="entry name" value="CBS"/>
    <property type="match status" value="2"/>
</dbReference>
<feature type="transmembrane region" description="Helical" evidence="10">
    <location>
        <begin position="87"/>
        <end position="107"/>
    </location>
</feature>
<dbReference type="Pfam" id="PF01595">
    <property type="entry name" value="CNNM"/>
    <property type="match status" value="1"/>
</dbReference>
<evidence type="ECO:0000256" key="2">
    <source>
        <dbReference type="ARBA" id="ARBA00022692"/>
    </source>
</evidence>
<comment type="caution">
    <text evidence="13">The sequence shown here is derived from an EMBL/GenBank/DDBJ whole genome shotgun (WGS) entry which is preliminary data.</text>
</comment>
<gene>
    <name evidence="13" type="ORF">GGQ01_001884</name>
</gene>
<evidence type="ECO:0000256" key="7">
    <source>
        <dbReference type="PROSITE-ProRule" id="PRU00703"/>
    </source>
</evidence>
<evidence type="ECO:0000256" key="8">
    <source>
        <dbReference type="PROSITE-ProRule" id="PRU01193"/>
    </source>
</evidence>
<feature type="region of interest" description="Disordered" evidence="9">
    <location>
        <begin position="350"/>
        <end position="401"/>
    </location>
</feature>
<dbReference type="Proteomes" id="UP001155040">
    <property type="component" value="Unassembled WGS sequence"/>
</dbReference>
<reference evidence="13" key="1">
    <citation type="submission" date="2022-08" db="EMBL/GenBank/DDBJ databases">
        <title>Genomic Encyclopedia of Type Strains, Phase V (KMG-V): Genome sequencing to study the core and pangenomes of soil and plant-associated prokaryotes.</title>
        <authorList>
            <person name="Whitman W."/>
        </authorList>
    </citation>
    <scope>NUCLEOTIDE SEQUENCE</scope>
    <source>
        <strain evidence="13">SP3012</strain>
    </source>
</reference>
<sequence length="401" mass="44176">MGLLLLYVALAIGVSFLCSVMEAVLLSVTPSYVAALEREGSTVGKRLHQFKENVDRPLAAILSLNTIAHTVGAAGVGAQAAVVFGEAYTGIVAGVLTLLILVLSEIIPKTLGAVYWRTLTPALVRLLTATIIVMWPLVKLSQGLTYLLSQDEDEAAFSREEFTAMAELGEEEGVFEEKESRILRNLFRFNSLRVKDVMTPRTVIFQMPEHRTIGDVVEEHDEFRFSRVPVYDDDPDDITGYVLKDEMLLRAAQEEFDVSLSEISRDILVVHETLALPDLLERLLDRLEHIALVVDEYGGVAGVVTMEDVVETLLGLEIVDEADSVEDMQALARKQWFKRARELGMVSDEALEAPTNAEAEASSETVLESDTTAETESQVAAEMARRSSSESPTDEQPSDRS</sequence>
<feature type="domain" description="CNNM transmembrane" evidence="12">
    <location>
        <begin position="1"/>
        <end position="179"/>
    </location>
</feature>
<dbReference type="AlphaFoldDB" id="A0A9X2UMG9"/>
<evidence type="ECO:0000256" key="5">
    <source>
        <dbReference type="ARBA" id="ARBA00023122"/>
    </source>
</evidence>
<evidence type="ECO:0000256" key="9">
    <source>
        <dbReference type="SAM" id="MobiDB-lite"/>
    </source>
</evidence>
<keyword evidence="2 8" id="KW-0812">Transmembrane</keyword>
<dbReference type="CDD" id="cd04590">
    <property type="entry name" value="CBS_pair_CorC_HlyC_assoc"/>
    <property type="match status" value="1"/>
</dbReference>
<evidence type="ECO:0000256" key="4">
    <source>
        <dbReference type="ARBA" id="ARBA00022989"/>
    </source>
</evidence>
<evidence type="ECO:0000259" key="11">
    <source>
        <dbReference type="PROSITE" id="PS51371"/>
    </source>
</evidence>
<evidence type="ECO:0000313" key="14">
    <source>
        <dbReference type="Proteomes" id="UP001155040"/>
    </source>
</evidence>
<dbReference type="PANTHER" id="PTHR22777:SF4">
    <property type="entry name" value="UPF0053 PROTEIN SLL1254"/>
    <property type="match status" value="1"/>
</dbReference>
<evidence type="ECO:0000256" key="3">
    <source>
        <dbReference type="ARBA" id="ARBA00022737"/>
    </source>
</evidence>
<evidence type="ECO:0000256" key="6">
    <source>
        <dbReference type="ARBA" id="ARBA00023136"/>
    </source>
</evidence>
<evidence type="ECO:0000256" key="1">
    <source>
        <dbReference type="ARBA" id="ARBA00004141"/>
    </source>
</evidence>
<dbReference type="RefSeq" id="WP_259078064.1">
    <property type="nucleotide sequence ID" value="NZ_JANTZC010000011.1"/>
</dbReference>
<dbReference type="InterPro" id="IPR000644">
    <property type="entry name" value="CBS_dom"/>
</dbReference>
<evidence type="ECO:0000256" key="10">
    <source>
        <dbReference type="SAM" id="Phobius"/>
    </source>
</evidence>
<feature type="domain" description="CBS" evidence="11">
    <location>
        <begin position="198"/>
        <end position="258"/>
    </location>
</feature>
<evidence type="ECO:0000259" key="12">
    <source>
        <dbReference type="PROSITE" id="PS51846"/>
    </source>
</evidence>
<name>A0A9X2UMG9_9BACT</name>
<dbReference type="GO" id="GO:0005886">
    <property type="term" value="C:plasma membrane"/>
    <property type="evidence" value="ECO:0007669"/>
    <property type="project" value="TreeGrafter"/>
</dbReference>
<keyword evidence="5 7" id="KW-0129">CBS domain</keyword>
<dbReference type="PROSITE" id="PS51846">
    <property type="entry name" value="CNNM"/>
    <property type="match status" value="1"/>
</dbReference>
<feature type="compositionally biased region" description="Polar residues" evidence="9">
    <location>
        <begin position="362"/>
        <end position="378"/>
    </location>
</feature>
<feature type="domain" description="CBS" evidence="11">
    <location>
        <begin position="263"/>
        <end position="321"/>
    </location>
</feature>
<proteinExistence type="predicted"/>
<organism evidence="13 14">
    <name type="scientific">Salinibacter ruber</name>
    <dbReference type="NCBI Taxonomy" id="146919"/>
    <lineage>
        <taxon>Bacteria</taxon>
        <taxon>Pseudomonadati</taxon>
        <taxon>Rhodothermota</taxon>
        <taxon>Rhodothermia</taxon>
        <taxon>Rhodothermales</taxon>
        <taxon>Salinibacteraceae</taxon>
        <taxon>Salinibacter</taxon>
    </lineage>
</organism>
<dbReference type="InterPro" id="IPR046342">
    <property type="entry name" value="CBS_dom_sf"/>
</dbReference>
<keyword evidence="3" id="KW-0677">Repeat</keyword>
<accession>A0A9X2UMG9</accession>
<dbReference type="Pfam" id="PF00571">
    <property type="entry name" value="CBS"/>
    <property type="match status" value="1"/>
</dbReference>
<evidence type="ECO:0000313" key="13">
    <source>
        <dbReference type="EMBL" id="MCS4036814.1"/>
    </source>
</evidence>
<feature type="transmembrane region" description="Helical" evidence="10">
    <location>
        <begin position="57"/>
        <end position="81"/>
    </location>
</feature>
<dbReference type="EMBL" id="JANUBF010000011">
    <property type="protein sequence ID" value="MCS4036814.1"/>
    <property type="molecule type" value="Genomic_DNA"/>
</dbReference>